<feature type="domain" description="NERD" evidence="2">
    <location>
        <begin position="88"/>
        <end position="183"/>
    </location>
</feature>
<sequence length="249" mass="27524">MPRKLFKRRSGAGASAQAMADAIRADERHSQHRTAAWALPASLIPTAGVAYIMAAATNWYVASALFAVVTALTLRRVYRSKVSSWATGAAGERRTRRILAPLVWCGLGRWAVLHDRQIPHSRANLDQLVIGCCGVVYVDTKTWKSKTSKVRIDARGELWYGRYSQQRAVETVIWEAQRAAEVLGHPVRPIIAVHYAAIPPGGLVSASVTIIQATELRRHLRSLPKEPGWTRIRVRQAALLADQQLRPAA</sequence>
<keyword evidence="4" id="KW-1185">Reference proteome</keyword>
<gene>
    <name evidence="3" type="ORF">SYYSPA8_27175</name>
</gene>
<organism evidence="3 4">
    <name type="scientific">Streptomyces yaizuensis</name>
    <dbReference type="NCBI Taxonomy" id="2989713"/>
    <lineage>
        <taxon>Bacteria</taxon>
        <taxon>Bacillati</taxon>
        <taxon>Actinomycetota</taxon>
        <taxon>Actinomycetes</taxon>
        <taxon>Kitasatosporales</taxon>
        <taxon>Streptomycetaceae</taxon>
        <taxon>Streptomyces</taxon>
    </lineage>
</organism>
<dbReference type="Proteomes" id="UP001291653">
    <property type="component" value="Unassembled WGS sequence"/>
</dbReference>
<reference evidence="3 4" key="1">
    <citation type="submission" date="2022-10" db="EMBL/GenBank/DDBJ databases">
        <title>Draft genome sequence of Streptomyces sp. YSPA8.</title>
        <authorList>
            <person name="Moriuchi R."/>
            <person name="Dohra H."/>
            <person name="Yamamura H."/>
            <person name="Kodani S."/>
        </authorList>
    </citation>
    <scope>NUCLEOTIDE SEQUENCE [LARGE SCALE GENOMIC DNA]</scope>
    <source>
        <strain evidence="3 4">YSPA8</strain>
    </source>
</reference>
<evidence type="ECO:0000313" key="4">
    <source>
        <dbReference type="Proteomes" id="UP001291653"/>
    </source>
</evidence>
<proteinExistence type="predicted"/>
<name>A0ABQ5P654_9ACTN</name>
<evidence type="ECO:0000256" key="1">
    <source>
        <dbReference type="SAM" id="Phobius"/>
    </source>
</evidence>
<keyword evidence="1" id="KW-0472">Membrane</keyword>
<dbReference type="EMBL" id="BSBI01000013">
    <property type="protein sequence ID" value="GLF98054.1"/>
    <property type="molecule type" value="Genomic_DNA"/>
</dbReference>
<dbReference type="InterPro" id="IPR011528">
    <property type="entry name" value="NERD"/>
</dbReference>
<feature type="transmembrane region" description="Helical" evidence="1">
    <location>
        <begin position="59"/>
        <end position="78"/>
    </location>
</feature>
<evidence type="ECO:0000313" key="3">
    <source>
        <dbReference type="EMBL" id="GLF98054.1"/>
    </source>
</evidence>
<feature type="transmembrane region" description="Helical" evidence="1">
    <location>
        <begin position="34"/>
        <end position="53"/>
    </location>
</feature>
<keyword evidence="1" id="KW-0812">Transmembrane</keyword>
<dbReference type="Pfam" id="PF08378">
    <property type="entry name" value="NERD"/>
    <property type="match status" value="1"/>
</dbReference>
<evidence type="ECO:0000259" key="2">
    <source>
        <dbReference type="Pfam" id="PF08378"/>
    </source>
</evidence>
<keyword evidence="1" id="KW-1133">Transmembrane helix</keyword>
<comment type="caution">
    <text evidence="3">The sequence shown here is derived from an EMBL/GenBank/DDBJ whole genome shotgun (WGS) entry which is preliminary data.</text>
</comment>
<accession>A0ABQ5P654</accession>
<dbReference type="RefSeq" id="WP_323450044.1">
    <property type="nucleotide sequence ID" value="NZ_BSBI01000013.1"/>
</dbReference>
<protein>
    <submittedName>
        <fullName evidence="3">NERD domain-containing protein</fullName>
    </submittedName>
</protein>